<feature type="region of interest" description="Disordered" evidence="10">
    <location>
        <begin position="561"/>
        <end position="593"/>
    </location>
</feature>
<protein>
    <recommendedName>
        <fullName evidence="3 9">Glutamate decarboxylase</fullName>
        <ecNumber evidence="3 9">4.1.1.15</ecNumber>
    </recommendedName>
</protein>
<dbReference type="FunFam" id="3.40.640.10:FF:000017">
    <property type="entry name" value="Glutamate decarboxylase"/>
    <property type="match status" value="1"/>
</dbReference>
<dbReference type="VEuPathDB" id="FungiDB:GWK60_H02387"/>
<dbReference type="VEuPathDB" id="FungiDB:B1J91_H02585g"/>
<dbReference type="VEuPathDB" id="FungiDB:GVI51_H02365"/>
<dbReference type="InterPro" id="IPR002129">
    <property type="entry name" value="PyrdxlP-dep_de-COase"/>
</dbReference>
<dbReference type="VEuPathDB" id="FungiDB:GW608_H02365"/>
<dbReference type="EMBL" id="LLZZ01000120">
    <property type="protein sequence ID" value="KTB03308.1"/>
    <property type="molecule type" value="Genomic_DNA"/>
</dbReference>
<feature type="modified residue" description="N6-(pyridoxal phosphate)lysine" evidence="7">
    <location>
        <position position="322"/>
    </location>
</feature>
<evidence type="ECO:0000256" key="3">
    <source>
        <dbReference type="ARBA" id="ARBA00012421"/>
    </source>
</evidence>
<dbReference type="GO" id="GO:0005829">
    <property type="term" value="C:cytosol"/>
    <property type="evidence" value="ECO:0007669"/>
    <property type="project" value="TreeGrafter"/>
</dbReference>
<dbReference type="SUPFAM" id="SSF53383">
    <property type="entry name" value="PLP-dependent transferases"/>
    <property type="match status" value="1"/>
</dbReference>
<dbReference type="Gene3D" id="3.90.1150.160">
    <property type="match status" value="1"/>
</dbReference>
<keyword evidence="5 8" id="KW-0456">Lyase</keyword>
<evidence type="ECO:0000256" key="1">
    <source>
        <dbReference type="ARBA" id="ARBA00001933"/>
    </source>
</evidence>
<evidence type="ECO:0000313" key="12">
    <source>
        <dbReference type="Proteomes" id="UP000054886"/>
    </source>
</evidence>
<dbReference type="PhylomeDB" id="A0A0W0ECN3"/>
<dbReference type="NCBIfam" id="TIGR01788">
    <property type="entry name" value="Glu-decarb-GAD"/>
    <property type="match status" value="1"/>
</dbReference>
<dbReference type="Proteomes" id="UP000054886">
    <property type="component" value="Unassembled WGS sequence"/>
</dbReference>
<dbReference type="EC" id="4.1.1.15" evidence="3 9"/>
<comment type="caution">
    <text evidence="11">The sequence shown here is derived from an EMBL/GenBank/DDBJ whole genome shotgun (WGS) entry which is preliminary data.</text>
</comment>
<evidence type="ECO:0000256" key="5">
    <source>
        <dbReference type="ARBA" id="ARBA00023239"/>
    </source>
</evidence>
<dbReference type="OrthoDB" id="5152799at2759"/>
<evidence type="ECO:0000256" key="2">
    <source>
        <dbReference type="ARBA" id="ARBA00009533"/>
    </source>
</evidence>
<organism evidence="11 12">
    <name type="scientific">Candida glabrata</name>
    <name type="common">Yeast</name>
    <name type="synonym">Torulopsis glabrata</name>
    <dbReference type="NCBI Taxonomy" id="5478"/>
    <lineage>
        <taxon>Eukaryota</taxon>
        <taxon>Fungi</taxon>
        <taxon>Dikarya</taxon>
        <taxon>Ascomycota</taxon>
        <taxon>Saccharomycotina</taxon>
        <taxon>Saccharomycetes</taxon>
        <taxon>Saccharomycetales</taxon>
        <taxon>Saccharomycetaceae</taxon>
        <taxon>Nakaseomyces</taxon>
    </lineage>
</organism>
<reference evidence="11 12" key="1">
    <citation type="submission" date="2015-10" db="EMBL/GenBank/DDBJ databases">
        <title>Draft genomes sequences of Candida glabrata isolates 1A, 1B, 2A, 2B, 3A and 3B.</title>
        <authorList>
            <person name="Haavelsrud O.E."/>
            <person name="Gaustad P."/>
        </authorList>
    </citation>
    <scope>NUCLEOTIDE SEQUENCE [LARGE SCALE GENOMIC DNA]</scope>
    <source>
        <strain evidence="11">910700640</strain>
    </source>
</reference>
<evidence type="ECO:0000256" key="10">
    <source>
        <dbReference type="SAM" id="MobiDB-lite"/>
    </source>
</evidence>
<dbReference type="Gene3D" id="3.40.640.10">
    <property type="entry name" value="Type I PLP-dependent aspartate aminotransferase-like (Major domain)"/>
    <property type="match status" value="1"/>
</dbReference>
<comment type="similarity">
    <text evidence="2 8">Belongs to the group II decarboxylase family.</text>
</comment>
<evidence type="ECO:0000256" key="4">
    <source>
        <dbReference type="ARBA" id="ARBA00022898"/>
    </source>
</evidence>
<dbReference type="PANTHER" id="PTHR43321">
    <property type="entry name" value="GLUTAMATE DECARBOXYLASE"/>
    <property type="match status" value="1"/>
</dbReference>
<proteinExistence type="inferred from homology"/>
<evidence type="ECO:0000256" key="6">
    <source>
        <dbReference type="ARBA" id="ARBA00048868"/>
    </source>
</evidence>
<evidence type="ECO:0000256" key="7">
    <source>
        <dbReference type="PIRSR" id="PIRSR602129-50"/>
    </source>
</evidence>
<dbReference type="GO" id="GO:0034599">
    <property type="term" value="P:cellular response to oxidative stress"/>
    <property type="evidence" value="ECO:0007669"/>
    <property type="project" value="EnsemblFungi"/>
</dbReference>
<evidence type="ECO:0000256" key="8">
    <source>
        <dbReference type="RuleBase" id="RU000382"/>
    </source>
</evidence>
<feature type="compositionally biased region" description="Basic and acidic residues" evidence="10">
    <location>
        <begin position="570"/>
        <end position="583"/>
    </location>
</feature>
<dbReference type="AlphaFoldDB" id="A0A0W0ECN3"/>
<dbReference type="InterPro" id="IPR015421">
    <property type="entry name" value="PyrdxlP-dep_Trfase_major"/>
</dbReference>
<name>A0A0W0ECN3_CANGB</name>
<comment type="catalytic activity">
    <reaction evidence="6 9">
        <text>L-glutamate + H(+) = 4-aminobutanoate + CO2</text>
        <dbReference type="Rhea" id="RHEA:17785"/>
        <dbReference type="ChEBI" id="CHEBI:15378"/>
        <dbReference type="ChEBI" id="CHEBI:16526"/>
        <dbReference type="ChEBI" id="CHEBI:29985"/>
        <dbReference type="ChEBI" id="CHEBI:59888"/>
        <dbReference type="EC" id="4.1.1.15"/>
    </reaction>
</comment>
<keyword evidence="4 7" id="KW-0663">Pyridoxal phosphate</keyword>
<dbReference type="Pfam" id="PF00282">
    <property type="entry name" value="Pyridoxal_deC"/>
    <property type="match status" value="1"/>
</dbReference>
<keyword evidence="9" id="KW-0210">Decarboxylase</keyword>
<dbReference type="InterPro" id="IPR015424">
    <property type="entry name" value="PyrdxlP-dep_Trfase"/>
</dbReference>
<evidence type="ECO:0000256" key="9">
    <source>
        <dbReference type="RuleBase" id="RU361171"/>
    </source>
</evidence>
<comment type="cofactor">
    <cofactor evidence="1 7 8">
        <name>pyridoxal 5'-phosphate</name>
        <dbReference type="ChEBI" id="CHEBI:597326"/>
    </cofactor>
</comment>
<dbReference type="GO" id="GO:0006538">
    <property type="term" value="P:L-glutamate catabolic process"/>
    <property type="evidence" value="ECO:0007669"/>
    <property type="project" value="EnsemblFungi"/>
</dbReference>
<dbReference type="GO" id="GO:0030170">
    <property type="term" value="F:pyridoxal phosphate binding"/>
    <property type="evidence" value="ECO:0007669"/>
    <property type="project" value="InterPro"/>
</dbReference>
<evidence type="ECO:0000313" key="11">
    <source>
        <dbReference type="EMBL" id="KTB03308.1"/>
    </source>
</evidence>
<dbReference type="GO" id="GO:0004351">
    <property type="term" value="F:glutamate decarboxylase activity"/>
    <property type="evidence" value="ECO:0007669"/>
    <property type="project" value="UniProtKB-EC"/>
</dbReference>
<dbReference type="VEuPathDB" id="FungiDB:CAGL0H02585g"/>
<dbReference type="PANTHER" id="PTHR43321:SF3">
    <property type="entry name" value="GLUTAMATE DECARBOXYLASE"/>
    <property type="match status" value="1"/>
</dbReference>
<accession>A0A0W0ECN3</accession>
<dbReference type="OMA" id="KNIMQNC"/>
<gene>
    <name evidence="11" type="ORF">AO440_002006</name>
</gene>
<dbReference type="Gene3D" id="4.10.280.50">
    <property type="match status" value="1"/>
</dbReference>
<sequence>MLHKHTDKQRLPVNIVDHHHIDPCLQDFKLLSKELQDIASNSEKLKALGSKENKESHLLSMKYVIPKEGVPADQAYDMIHNELTLDGNTHLNLASFVNTSTTHEVRKLISENLTKNLADNDEYPQLIELTQRCISMLSGLWNANPEEEPIGCATTGSSEAIMLGGLAMKKMWEKKMKAAGRTDTSKPNIIMSSACQVALEKFARYFDVECRLVPVSRKSHHMLDPNLLWDFVDENTIGCFVIMGTTYTGHLENVAEVGDVLTAIEKQHPEWANKDIPIHVDGASGGFIVPFAFSREQLKAYGVPNWGFDHPRVVSINTSGHKFGLTTPGLGWVLWRDESHLAPELRFRLKYLGGVEETFGLNFSRPGFQVVHQYYNFMNLGYDGYRDTFKRSLFVARVFAHQILRSPIFNDYFEVVSSIHESIDGDKVPDAANDYWENPEKYKPGVPLIAFKFSDKFQKEYPEVPQALLSHMLRTRGWIIPNYPLPHSTDGSDKCEVLRVVFRNEMSLDLAQLLLSDIQAVLRKLQGSYSGLKTISHESDSDKRRDYVYKMLLALASPDADIGEDEDEETKEKKASKKEEIKQRLKRNYRGTC</sequence>
<feature type="compositionally biased region" description="Basic residues" evidence="10">
    <location>
        <begin position="584"/>
        <end position="593"/>
    </location>
</feature>
<dbReference type="InterPro" id="IPR010107">
    <property type="entry name" value="Glutamate_decarboxylase"/>
</dbReference>